<dbReference type="Proteomes" id="UP000239724">
    <property type="component" value="Unassembled WGS sequence"/>
</dbReference>
<reference evidence="2 3" key="1">
    <citation type="journal article" date="2018" name="Arch. Microbiol.">
        <title>New insights into the metabolic potential of the phototrophic purple bacterium Rhodopila globiformis DSM 161(T) from its draft genome sequence and evidence for a vanadium-dependent nitrogenase.</title>
        <authorList>
            <person name="Imhoff J.F."/>
            <person name="Rahn T."/>
            <person name="Kunzel S."/>
            <person name="Neulinger S.C."/>
        </authorList>
    </citation>
    <scope>NUCLEOTIDE SEQUENCE [LARGE SCALE GENOMIC DNA]</scope>
    <source>
        <strain evidence="2 3">DSM 161</strain>
    </source>
</reference>
<accession>A0A2S6NK51</accession>
<dbReference type="InterPro" id="IPR036249">
    <property type="entry name" value="Thioredoxin-like_sf"/>
</dbReference>
<dbReference type="EMBL" id="NHRY01000076">
    <property type="protein sequence ID" value="PPQ35218.1"/>
    <property type="molecule type" value="Genomic_DNA"/>
</dbReference>
<dbReference type="OrthoDB" id="5458519at2"/>
<sequence>MREQPVMHDAVRPFTFRLYVAGQAPNSQRAIGNLTALCRRHLADCSCIEIVDVFENPKRALADGVLMTPYLVVAAEAPILAIAGDLTEPSAVLDALGIAPDAV</sequence>
<dbReference type="Pfam" id="PF07689">
    <property type="entry name" value="KaiB"/>
    <property type="match status" value="1"/>
</dbReference>
<dbReference type="PANTHER" id="PTHR41709">
    <property type="entry name" value="KAIB-LIKE PROTEIN 1"/>
    <property type="match status" value="1"/>
</dbReference>
<name>A0A2S6NK51_RHOGL</name>
<dbReference type="PANTHER" id="PTHR41709:SF2">
    <property type="entry name" value="CIRCADIAN CLOCK PROTEIN KAIB2"/>
    <property type="match status" value="1"/>
</dbReference>
<evidence type="ECO:0000259" key="1">
    <source>
        <dbReference type="SMART" id="SM01248"/>
    </source>
</evidence>
<dbReference type="SUPFAM" id="SSF52833">
    <property type="entry name" value="Thioredoxin-like"/>
    <property type="match status" value="1"/>
</dbReference>
<protein>
    <recommendedName>
        <fullName evidence="1">KaiB domain-containing protein</fullName>
    </recommendedName>
</protein>
<dbReference type="GO" id="GO:0048511">
    <property type="term" value="P:rhythmic process"/>
    <property type="evidence" value="ECO:0007669"/>
    <property type="project" value="InterPro"/>
</dbReference>
<evidence type="ECO:0000313" key="3">
    <source>
        <dbReference type="Proteomes" id="UP000239724"/>
    </source>
</evidence>
<feature type="domain" description="KaiB" evidence="1">
    <location>
        <begin position="17"/>
        <end position="98"/>
    </location>
</feature>
<proteinExistence type="predicted"/>
<comment type="caution">
    <text evidence="2">The sequence shown here is derived from an EMBL/GenBank/DDBJ whole genome shotgun (WGS) entry which is preliminary data.</text>
</comment>
<dbReference type="InterPro" id="IPR011649">
    <property type="entry name" value="KaiB_domain"/>
</dbReference>
<evidence type="ECO:0000313" key="2">
    <source>
        <dbReference type="EMBL" id="PPQ35218.1"/>
    </source>
</evidence>
<dbReference type="AlphaFoldDB" id="A0A2S6NK51"/>
<gene>
    <name evidence="2" type="ORF">CCS01_08425</name>
</gene>
<dbReference type="SMART" id="SM01248">
    <property type="entry name" value="KaiB"/>
    <property type="match status" value="1"/>
</dbReference>
<dbReference type="Gene3D" id="3.40.30.10">
    <property type="entry name" value="Glutaredoxin"/>
    <property type="match status" value="1"/>
</dbReference>
<organism evidence="2 3">
    <name type="scientific">Rhodopila globiformis</name>
    <name type="common">Rhodopseudomonas globiformis</name>
    <dbReference type="NCBI Taxonomy" id="1071"/>
    <lineage>
        <taxon>Bacteria</taxon>
        <taxon>Pseudomonadati</taxon>
        <taxon>Pseudomonadota</taxon>
        <taxon>Alphaproteobacteria</taxon>
        <taxon>Acetobacterales</taxon>
        <taxon>Acetobacteraceae</taxon>
        <taxon>Rhodopila</taxon>
    </lineage>
</organism>
<keyword evidence="3" id="KW-1185">Reference proteome</keyword>
<dbReference type="InterPro" id="IPR039022">
    <property type="entry name" value="KaiB-like"/>
</dbReference>